<evidence type="ECO:0000313" key="3">
    <source>
        <dbReference type="Proteomes" id="UP001311232"/>
    </source>
</evidence>
<dbReference type="Proteomes" id="UP001311232">
    <property type="component" value="Unassembled WGS sequence"/>
</dbReference>
<organism evidence="2 3">
    <name type="scientific">Crenichthys baileyi</name>
    <name type="common">White River springfish</name>
    <dbReference type="NCBI Taxonomy" id="28760"/>
    <lineage>
        <taxon>Eukaryota</taxon>
        <taxon>Metazoa</taxon>
        <taxon>Chordata</taxon>
        <taxon>Craniata</taxon>
        <taxon>Vertebrata</taxon>
        <taxon>Euteleostomi</taxon>
        <taxon>Actinopterygii</taxon>
        <taxon>Neopterygii</taxon>
        <taxon>Teleostei</taxon>
        <taxon>Neoteleostei</taxon>
        <taxon>Acanthomorphata</taxon>
        <taxon>Ovalentaria</taxon>
        <taxon>Atherinomorphae</taxon>
        <taxon>Cyprinodontiformes</taxon>
        <taxon>Goodeidae</taxon>
        <taxon>Crenichthys</taxon>
    </lineage>
</organism>
<accession>A0AAV9QZW1</accession>
<feature type="region of interest" description="Disordered" evidence="1">
    <location>
        <begin position="59"/>
        <end position="84"/>
    </location>
</feature>
<comment type="caution">
    <text evidence="2">The sequence shown here is derived from an EMBL/GenBank/DDBJ whole genome shotgun (WGS) entry which is preliminary data.</text>
</comment>
<evidence type="ECO:0000256" key="1">
    <source>
        <dbReference type="SAM" id="MobiDB-lite"/>
    </source>
</evidence>
<dbReference type="InterPro" id="IPR002052">
    <property type="entry name" value="DNA_methylase_N6_adenine_CS"/>
</dbReference>
<feature type="compositionally biased region" description="Polar residues" evidence="1">
    <location>
        <begin position="25"/>
        <end position="36"/>
    </location>
</feature>
<feature type="region of interest" description="Disordered" evidence="1">
    <location>
        <begin position="600"/>
        <end position="622"/>
    </location>
</feature>
<feature type="region of interest" description="Disordered" evidence="1">
    <location>
        <begin position="1307"/>
        <end position="1326"/>
    </location>
</feature>
<evidence type="ECO:0000313" key="2">
    <source>
        <dbReference type="EMBL" id="KAK5603061.1"/>
    </source>
</evidence>
<gene>
    <name evidence="2" type="ORF">CRENBAI_009830</name>
</gene>
<name>A0AAV9QZW1_9TELE</name>
<dbReference type="PROSITE" id="PS00092">
    <property type="entry name" value="N6_MTASE"/>
    <property type="match status" value="1"/>
</dbReference>
<feature type="region of interest" description="Disordered" evidence="1">
    <location>
        <begin position="1063"/>
        <end position="1125"/>
    </location>
</feature>
<feature type="region of interest" description="Disordered" evidence="1">
    <location>
        <begin position="1"/>
        <end position="36"/>
    </location>
</feature>
<dbReference type="GO" id="GO:0032259">
    <property type="term" value="P:methylation"/>
    <property type="evidence" value="ECO:0007669"/>
    <property type="project" value="InterPro"/>
</dbReference>
<feature type="region of interest" description="Disordered" evidence="1">
    <location>
        <begin position="858"/>
        <end position="893"/>
    </location>
</feature>
<feature type="compositionally biased region" description="Polar residues" evidence="1">
    <location>
        <begin position="1307"/>
        <end position="1322"/>
    </location>
</feature>
<protein>
    <submittedName>
        <fullName evidence="2">Uncharacterized protein</fullName>
    </submittedName>
</protein>
<feature type="region of interest" description="Disordered" evidence="1">
    <location>
        <begin position="790"/>
        <end position="825"/>
    </location>
</feature>
<feature type="compositionally biased region" description="Polar residues" evidence="1">
    <location>
        <begin position="790"/>
        <end position="799"/>
    </location>
</feature>
<dbReference type="GO" id="GO:0008168">
    <property type="term" value="F:methyltransferase activity"/>
    <property type="evidence" value="ECO:0007669"/>
    <property type="project" value="InterPro"/>
</dbReference>
<reference evidence="2 3" key="1">
    <citation type="submission" date="2021-06" db="EMBL/GenBank/DDBJ databases">
        <authorList>
            <person name="Palmer J.M."/>
        </authorList>
    </citation>
    <scope>NUCLEOTIDE SEQUENCE [LARGE SCALE GENOMIC DNA]</scope>
    <source>
        <strain evidence="2 3">MEX-2019</strain>
        <tissue evidence="2">Muscle</tissue>
    </source>
</reference>
<keyword evidence="3" id="KW-1185">Reference proteome</keyword>
<feature type="compositionally biased region" description="Polar residues" evidence="1">
    <location>
        <begin position="1093"/>
        <end position="1116"/>
    </location>
</feature>
<feature type="compositionally biased region" description="Polar residues" evidence="1">
    <location>
        <begin position="603"/>
        <end position="616"/>
    </location>
</feature>
<proteinExistence type="predicted"/>
<sequence length="1422" mass="157033">MHSFALMKAPTPQAGPPPQALQAATNLSPGASGAWSANSTQQYMAGNTGVKLSQSANFASQNGAHHSRQIANWQSSDTSNQAAQTSKASHFKDYYFLRMLLGQSQYTLNKMRNEKVPVPTTCVSQTAPMQNSHQYLATQSLHGTVVTNPPYVQQNTSVFCKQPVSFSEAQMNGTKDTSNIQQSRALQAMHPAVNGDMTRTISSYNPAPSLPYEQVFNANTAPSAAVHNSQTQIAPNQIHRQSFSQGGYSQNYPPSYEMVTSQSFRNNSVSTQCTSAHPQAINGSTTGQINWQTSAQCNPSYNNCGGFRSINSWNQYEKNSFQMNTNGRPLNHDAAPQQMLRQNVLADSISTSYTGSSNTSQHYVRMTRMSSENIQTANLARSESYNLTATQSFPLCSGQPLPQAVMSRAHHTVNAPFQQNLPPNALSVTTAGNQGGRGQVVPINETVSNRCPVESMSNVAQGSKTVLVESNEPEAFVVSHSNNNGMPSPFKQNDICASMSSHTSIRAVAVVPPLSQEACHSPASAEPCKSVDDADKMCISPNEATISETTCVREESNWNRVTLNKAACDDRAVLTVSDLEPESLAQTSKWDNHESVVHKVSDVSASQTGSGQQTEGTAPYSPPVHELSLLPTKSWTAEALNKLILETDKAQPKPKDTPDHSTFVKILSKLWNKDIALFFKNYESFQLDKLSDVENFCDTHIKRNTVILTQVSPDFKDQLKRYNILEDGKLYSEPPYRSLWLNVNDQLDDIDKEFGFPWTLKRHFCVDETESQGHDFQTSGNIPEQAFNETVNKVSSPAESESVEMIEESDTPRDPPASTLESSGKSSLKSCYSFKIEVLPPEEAKVIFEQIQQKKQQSSNCQKETAVSGSGQREESEHMDPTINEPKGTDSSDNQLEEICCLARFVEIKLRLGKPPSHCQCRDKQNANKCTIKTLKPDPDHLSSGQDVNCQSAQSGLELSNNLCQIIDLTDDGDNQLLSFFDKEPEPIFQISACSQSNGDSVTGHKDGDLSDDLSIPKEMHNHVSKWGESEGEHVQEELLSAGAVQSSDSVCCTQVTNFNPSNTMETKELFPLPDQKENCNQAPVTKDKSSSENKTQTQVTDANNQTSLSLNVNNERSVKKEKRQSSLDLYFPSLKKPKKSSFSVASDPDHPSEAQYAASEGKIAELVLFGAGQQEAGALSEKTFLFSSQTSPSYEKHRPPGVLSVKLDSLGRDTTTAATKDYSVKQLIYDKWRRSVPTVAFRHKNKLRRRTSIPASVSFGNTQDKQTISPELKLSDRTRKYILSLKKRRALTEWRRHEKIKRSYSVTLPEHQQGSETQNETSDGKPLQGGIVLKFSLLPNTFNFTDGSAGMKEASEPVSDTLEPVEEKAQFPKKAVTKTKAGTWYPSQAKQYEPLCISKNVGLFQEYQKKYKEKTCKSMDE</sequence>
<dbReference type="EMBL" id="JAHHUM010002595">
    <property type="protein sequence ID" value="KAK5603061.1"/>
    <property type="molecule type" value="Genomic_DNA"/>
</dbReference>
<dbReference type="GO" id="GO:0003676">
    <property type="term" value="F:nucleic acid binding"/>
    <property type="evidence" value="ECO:0007669"/>
    <property type="project" value="InterPro"/>
</dbReference>